<evidence type="ECO:0000313" key="3">
    <source>
        <dbReference type="Proteomes" id="UP000001304"/>
    </source>
</evidence>
<proteinExistence type="predicted"/>
<feature type="transmembrane region" description="Helical" evidence="1">
    <location>
        <begin position="164"/>
        <end position="188"/>
    </location>
</feature>
<evidence type="ECO:0008006" key="4">
    <source>
        <dbReference type="Google" id="ProtNLM"/>
    </source>
</evidence>
<dbReference type="BioCyc" id="IAGG583356:GHAH-847-MONOMER"/>
<evidence type="ECO:0000256" key="1">
    <source>
        <dbReference type="SAM" id="Phobius"/>
    </source>
</evidence>
<feature type="transmembrane region" description="Helical" evidence="1">
    <location>
        <begin position="323"/>
        <end position="343"/>
    </location>
</feature>
<dbReference type="EMBL" id="CP002098">
    <property type="protein sequence ID" value="ADM27681.1"/>
    <property type="molecule type" value="Genomic_DNA"/>
</dbReference>
<keyword evidence="3" id="KW-1185">Reference proteome</keyword>
<keyword evidence="1" id="KW-0812">Transmembrane</keyword>
<feature type="transmembrane region" description="Helical" evidence="1">
    <location>
        <begin position="200"/>
        <end position="220"/>
    </location>
</feature>
<gene>
    <name evidence="2" type="ordered locus">Igag_0864</name>
</gene>
<dbReference type="STRING" id="583356.Igag_0864"/>
<dbReference type="Proteomes" id="UP000001304">
    <property type="component" value="Chromosome"/>
</dbReference>
<dbReference type="KEGG" id="iag:Igag_0864"/>
<feature type="transmembrane region" description="Helical" evidence="1">
    <location>
        <begin position="402"/>
        <end position="428"/>
    </location>
</feature>
<sequence>MDIELRRFAEILAREAMYRSFRFKTPLSTANRGGGIPRVSILASNIVGAVLLSILSIVITINVFRLIETGFDPSNAFKLFLTLITGFAVLLVLLSSATFTSTIMRENIIDILKTLPLRDIDILKIYLVALILYWGGLSAIFIYIPFIVGELIAIYSGILSVEIMLLTILIAILVLGTSYCLGIGLGAYSHRGRYRVSIRALSTSLWIVTAIAFSSIYYLFYNMLITIRAIESIAYSWGYLLPIVGILYSNTVERTIVSLIITVTIVLISIGIAIQNMNRLIYSEPIKAIHRKPAIERFELGIKPILIAAIVKDLKLIGREPRLLSAALITILIPLVMVIPSAISRVFEIGEIPFEGSIILSSILSIAIGFMGSMGIDHFYFSEGRGSVLLYYLPISRRMVMLSKALASSAIASPLTALITGIITFLITDSILSATAFGLTAMIITIAFSIIHSIITIRALPKEPCEWSETVFLEKHSI</sequence>
<accession>E0STR5</accession>
<feature type="transmembrane region" description="Helical" evidence="1">
    <location>
        <begin position="358"/>
        <end position="381"/>
    </location>
</feature>
<keyword evidence="1" id="KW-1133">Transmembrane helix</keyword>
<feature type="transmembrane region" description="Helical" evidence="1">
    <location>
        <begin position="256"/>
        <end position="274"/>
    </location>
</feature>
<dbReference type="HOGENOM" id="CLU_570629_0_0_2"/>
<reference evidence="2 3" key="1">
    <citation type="journal article" date="2010" name="Stand. Genomic Sci.">
        <title>Complete genome sequence of Ignisphaera aggregans type strain (AQ1.S1).</title>
        <authorList>
            <person name="Goker M."/>
            <person name="Held B."/>
            <person name="Lapidus A."/>
            <person name="Nolan M."/>
            <person name="Spring S."/>
            <person name="Yasawong M."/>
            <person name="Lucas S."/>
            <person name="Glavina Del Rio T."/>
            <person name="Tice H."/>
            <person name="Cheng J.F."/>
            <person name="Goodwin L."/>
            <person name="Tapia R."/>
            <person name="Pitluck S."/>
            <person name="Liolios K."/>
            <person name="Ivanova N."/>
            <person name="Mavromatis K."/>
            <person name="Mikhailova N."/>
            <person name="Pati A."/>
            <person name="Chen A."/>
            <person name="Palaniappan K."/>
            <person name="Brambilla E."/>
            <person name="Land M."/>
            <person name="Hauser L."/>
            <person name="Chang Y.J."/>
            <person name="Jeffries C.D."/>
            <person name="Brettin T."/>
            <person name="Detter J.C."/>
            <person name="Han C."/>
            <person name="Rohde M."/>
            <person name="Sikorski J."/>
            <person name="Woyke T."/>
            <person name="Bristow J."/>
            <person name="Eisen J.A."/>
            <person name="Markowitz V."/>
            <person name="Hugenholtz P."/>
            <person name="Kyrpides N.C."/>
            <person name="Klenk H.P."/>
        </authorList>
    </citation>
    <scope>NUCLEOTIDE SEQUENCE [LARGE SCALE GENOMIC DNA]</scope>
    <source>
        <strain evidence="3">DSM 17230 / JCM 13409 / AQ1.S1</strain>
    </source>
</reference>
<feature type="transmembrane region" description="Helical" evidence="1">
    <location>
        <begin position="434"/>
        <end position="455"/>
    </location>
</feature>
<feature type="transmembrane region" description="Helical" evidence="1">
    <location>
        <begin position="125"/>
        <end position="158"/>
    </location>
</feature>
<dbReference type="AlphaFoldDB" id="E0STR5"/>
<organism evidence="2 3">
    <name type="scientific">Ignisphaera aggregans (strain DSM 17230 / JCM 13409 / AQ1.S1)</name>
    <dbReference type="NCBI Taxonomy" id="583356"/>
    <lineage>
        <taxon>Archaea</taxon>
        <taxon>Thermoproteota</taxon>
        <taxon>Thermoprotei</taxon>
        <taxon>Desulfurococcales</taxon>
        <taxon>Desulfurococcaceae</taxon>
        <taxon>Ignisphaera</taxon>
    </lineage>
</organism>
<feature type="transmembrane region" description="Helical" evidence="1">
    <location>
        <begin position="79"/>
        <end position="104"/>
    </location>
</feature>
<keyword evidence="1" id="KW-0472">Membrane</keyword>
<feature type="transmembrane region" description="Helical" evidence="1">
    <location>
        <begin position="42"/>
        <end position="67"/>
    </location>
</feature>
<name>E0STR5_IGNAA</name>
<evidence type="ECO:0000313" key="2">
    <source>
        <dbReference type="EMBL" id="ADM27681.1"/>
    </source>
</evidence>
<protein>
    <recommendedName>
        <fullName evidence="4">Permease</fullName>
    </recommendedName>
</protein>